<dbReference type="EMBL" id="JAVDRL010000003">
    <property type="protein sequence ID" value="MDR6530556.1"/>
    <property type="molecule type" value="Genomic_DNA"/>
</dbReference>
<evidence type="ECO:0000256" key="4">
    <source>
        <dbReference type="ARBA" id="ARBA00022989"/>
    </source>
</evidence>
<accession>A0ABU1MWM7</accession>
<dbReference type="Gene3D" id="1.20.1250.20">
    <property type="entry name" value="MFS general substrate transporter like domains"/>
    <property type="match status" value="1"/>
</dbReference>
<dbReference type="PANTHER" id="PTHR23519:SF1">
    <property type="entry name" value="AUTOPHAGY-RELATED PROTEIN 22"/>
    <property type="match status" value="1"/>
</dbReference>
<dbReference type="Pfam" id="PF11700">
    <property type="entry name" value="ATG22"/>
    <property type="match status" value="1"/>
</dbReference>
<evidence type="ECO:0000313" key="8">
    <source>
        <dbReference type="Proteomes" id="UP001262754"/>
    </source>
</evidence>
<dbReference type="Proteomes" id="UP001262754">
    <property type="component" value="Unassembled WGS sequence"/>
</dbReference>
<keyword evidence="8" id="KW-1185">Reference proteome</keyword>
<evidence type="ECO:0000256" key="1">
    <source>
        <dbReference type="ARBA" id="ARBA00004127"/>
    </source>
</evidence>
<feature type="transmembrane region" description="Helical" evidence="6">
    <location>
        <begin position="454"/>
        <end position="472"/>
    </location>
</feature>
<organism evidence="7 8">
    <name type="scientific">Caulobacter rhizosphaerae</name>
    <dbReference type="NCBI Taxonomy" id="2010972"/>
    <lineage>
        <taxon>Bacteria</taxon>
        <taxon>Pseudomonadati</taxon>
        <taxon>Pseudomonadota</taxon>
        <taxon>Alphaproteobacteria</taxon>
        <taxon>Caulobacterales</taxon>
        <taxon>Caulobacteraceae</taxon>
        <taxon>Caulobacter</taxon>
    </lineage>
</organism>
<feature type="transmembrane region" description="Helical" evidence="6">
    <location>
        <begin position="308"/>
        <end position="328"/>
    </location>
</feature>
<comment type="subcellular location">
    <subcellularLocation>
        <location evidence="1">Endomembrane system</location>
        <topology evidence="1">Multi-pass membrane protein</topology>
    </subcellularLocation>
</comment>
<dbReference type="InterPro" id="IPR050495">
    <property type="entry name" value="ATG22/LtaA_families"/>
</dbReference>
<feature type="transmembrane region" description="Helical" evidence="6">
    <location>
        <begin position="41"/>
        <end position="59"/>
    </location>
</feature>
<evidence type="ECO:0000256" key="6">
    <source>
        <dbReference type="SAM" id="Phobius"/>
    </source>
</evidence>
<dbReference type="PANTHER" id="PTHR23519">
    <property type="entry name" value="AUTOPHAGY-RELATED PROTEIN 22"/>
    <property type="match status" value="1"/>
</dbReference>
<keyword evidence="2" id="KW-0813">Transport</keyword>
<feature type="transmembrane region" description="Helical" evidence="6">
    <location>
        <begin position="386"/>
        <end position="404"/>
    </location>
</feature>
<feature type="transmembrane region" description="Helical" evidence="6">
    <location>
        <begin position="425"/>
        <end position="448"/>
    </location>
</feature>
<reference evidence="7 8" key="1">
    <citation type="submission" date="2023-07" db="EMBL/GenBank/DDBJ databases">
        <title>Sorghum-associated microbial communities from plants grown in Nebraska, USA.</title>
        <authorList>
            <person name="Schachtman D."/>
        </authorList>
    </citation>
    <scope>NUCLEOTIDE SEQUENCE [LARGE SCALE GENOMIC DNA]</scope>
    <source>
        <strain evidence="7 8">DS2154</strain>
    </source>
</reference>
<protein>
    <submittedName>
        <fullName evidence="7">UMF1 family MFS transporter</fullName>
    </submittedName>
</protein>
<feature type="transmembrane region" description="Helical" evidence="6">
    <location>
        <begin position="100"/>
        <end position="118"/>
    </location>
</feature>
<dbReference type="RefSeq" id="WP_310030108.1">
    <property type="nucleotide sequence ID" value="NZ_JAVDRL010000003.1"/>
</dbReference>
<evidence type="ECO:0000313" key="7">
    <source>
        <dbReference type="EMBL" id="MDR6530556.1"/>
    </source>
</evidence>
<sequence>MSEVSAAAAVPAGGEPVAPLKSGLPRGALAWILQQGARDPYVILITIYIFSPYFSRVLVGDPVKGQALVANISTIYGVLTALTAPLLGAMIEQYGPRKPMLGMVTAIMVPALVALWWAMPAGGLPLMATSGLLIVLGVAYNWGDVISNSLLGRAAGEVPGRAALISGLGYALANGLSVALLVFMLWGMVLPGQVDWPGVPHAPLFGLDASRNEPSRISGPMSGAILLLGAIPFFLWTPDAARTGRSWMASLRAGIALLRDIFGDLKGHRDIAVFLGGRLLYNDGMTALLVFGGLLAAGLMKWGALEMLAYGIALSVFGVVGGLVAPWFDRTLGPRKAVQLEIAGSLAVLVATLGMGRDKILYLWSYDPAAHAPVWNGPLFRTAPELIYLGLGLLIAVFVTAQYASSRTLLIRLCPPDKTAAFFGLYALSGTATMWLGSLLVALATAVFKSQVGGFLPVAALLLMGFCVLFLVKGGEREA</sequence>
<keyword evidence="5 6" id="KW-0472">Membrane</keyword>
<feature type="transmembrane region" description="Helical" evidence="6">
    <location>
        <begin position="65"/>
        <end position="88"/>
    </location>
</feature>
<gene>
    <name evidence="7" type="ORF">J2800_001292</name>
</gene>
<evidence type="ECO:0000256" key="5">
    <source>
        <dbReference type="ARBA" id="ARBA00023136"/>
    </source>
</evidence>
<keyword evidence="4 6" id="KW-1133">Transmembrane helix</keyword>
<evidence type="ECO:0000256" key="3">
    <source>
        <dbReference type="ARBA" id="ARBA00022692"/>
    </source>
</evidence>
<name>A0ABU1MWM7_9CAUL</name>
<dbReference type="InterPro" id="IPR024671">
    <property type="entry name" value="Atg22-like"/>
</dbReference>
<feature type="transmembrane region" description="Helical" evidence="6">
    <location>
        <begin position="163"/>
        <end position="186"/>
    </location>
</feature>
<feature type="transmembrane region" description="Helical" evidence="6">
    <location>
        <begin position="340"/>
        <end position="356"/>
    </location>
</feature>
<dbReference type="InterPro" id="IPR036259">
    <property type="entry name" value="MFS_trans_sf"/>
</dbReference>
<keyword evidence="3 6" id="KW-0812">Transmembrane</keyword>
<proteinExistence type="predicted"/>
<comment type="caution">
    <text evidence="7">The sequence shown here is derived from an EMBL/GenBank/DDBJ whole genome shotgun (WGS) entry which is preliminary data.</text>
</comment>
<evidence type="ECO:0000256" key="2">
    <source>
        <dbReference type="ARBA" id="ARBA00022448"/>
    </source>
</evidence>
<feature type="transmembrane region" description="Helical" evidence="6">
    <location>
        <begin position="279"/>
        <end position="302"/>
    </location>
</feature>
<feature type="transmembrane region" description="Helical" evidence="6">
    <location>
        <begin position="217"/>
        <end position="236"/>
    </location>
</feature>
<dbReference type="SUPFAM" id="SSF103473">
    <property type="entry name" value="MFS general substrate transporter"/>
    <property type="match status" value="1"/>
</dbReference>
<feature type="transmembrane region" description="Helical" evidence="6">
    <location>
        <begin position="124"/>
        <end position="142"/>
    </location>
</feature>